<evidence type="ECO:0000259" key="2">
    <source>
        <dbReference type="Pfam" id="PF02698"/>
    </source>
</evidence>
<organism evidence="3 4">
    <name type="scientific">Anaeroselena agilis</name>
    <dbReference type="NCBI Taxonomy" id="3063788"/>
    <lineage>
        <taxon>Bacteria</taxon>
        <taxon>Bacillati</taxon>
        <taxon>Bacillota</taxon>
        <taxon>Negativicutes</taxon>
        <taxon>Acetonemataceae</taxon>
        <taxon>Anaeroselena</taxon>
    </lineage>
</organism>
<feature type="transmembrane region" description="Helical" evidence="1">
    <location>
        <begin position="40"/>
        <end position="59"/>
    </location>
</feature>
<accession>A0ABU3P1N0</accession>
<dbReference type="InterPro" id="IPR051599">
    <property type="entry name" value="Cell_Envelope_Assoc"/>
</dbReference>
<keyword evidence="1" id="KW-0472">Membrane</keyword>
<dbReference type="Gene3D" id="3.40.50.620">
    <property type="entry name" value="HUPs"/>
    <property type="match status" value="1"/>
</dbReference>
<dbReference type="RefSeq" id="WP_413780928.1">
    <property type="nucleotide sequence ID" value="NZ_JAUOZS010000001.1"/>
</dbReference>
<dbReference type="InterPro" id="IPR003848">
    <property type="entry name" value="DUF218"/>
</dbReference>
<gene>
    <name evidence="3" type="ORF">Q4T40_14455</name>
</gene>
<dbReference type="InterPro" id="IPR014729">
    <property type="entry name" value="Rossmann-like_a/b/a_fold"/>
</dbReference>
<keyword evidence="4" id="KW-1185">Reference proteome</keyword>
<feature type="domain" description="DUF218" evidence="2">
    <location>
        <begin position="75"/>
        <end position="241"/>
    </location>
</feature>
<name>A0ABU3P1N0_9FIRM</name>
<keyword evidence="1" id="KW-0812">Transmembrane</keyword>
<dbReference type="PANTHER" id="PTHR30336:SF4">
    <property type="entry name" value="ENVELOPE BIOGENESIS FACTOR ELYC"/>
    <property type="match status" value="1"/>
</dbReference>
<evidence type="ECO:0000313" key="3">
    <source>
        <dbReference type="EMBL" id="MDT8902448.1"/>
    </source>
</evidence>
<dbReference type="CDD" id="cd06259">
    <property type="entry name" value="YdcF-like"/>
    <property type="match status" value="1"/>
</dbReference>
<dbReference type="PANTHER" id="PTHR30336">
    <property type="entry name" value="INNER MEMBRANE PROTEIN, PROBABLE PERMEASE"/>
    <property type="match status" value="1"/>
</dbReference>
<feature type="transmembrane region" description="Helical" evidence="1">
    <location>
        <begin position="6"/>
        <end position="28"/>
    </location>
</feature>
<evidence type="ECO:0000256" key="1">
    <source>
        <dbReference type="SAM" id="Phobius"/>
    </source>
</evidence>
<comment type="caution">
    <text evidence="3">The sequence shown here is derived from an EMBL/GenBank/DDBJ whole genome shotgun (WGS) entry which is preliminary data.</text>
</comment>
<dbReference type="Proteomes" id="UP001254848">
    <property type="component" value="Unassembled WGS sequence"/>
</dbReference>
<proteinExistence type="predicted"/>
<sequence>MYLVKFLYTVFLFPPGLFILALLIFAWWRRRSRALARAALLAAGLLYLASIGLVSGPLVHSLEARHTPPTRVSGDVIIVLGGGATLDTPNLGTGGHLYGSSANRLLTGLQLHHKLGVPIIYSGGQVFATGGVEAEIARSILLSLGVPGDKIIAETASLNTGDNARYTAAILAERGYTRPILVTSAYHMERAVRQFRKAGVAVLPYPTDYQENIRRAFHHTDLWPTPVAAGQLTLALKEYLGLAAVNWY</sequence>
<evidence type="ECO:0000313" key="4">
    <source>
        <dbReference type="Proteomes" id="UP001254848"/>
    </source>
</evidence>
<dbReference type="Pfam" id="PF02698">
    <property type="entry name" value="DUF218"/>
    <property type="match status" value="1"/>
</dbReference>
<keyword evidence="1" id="KW-1133">Transmembrane helix</keyword>
<reference evidence="3 4" key="1">
    <citation type="submission" date="2023-07" db="EMBL/GenBank/DDBJ databases">
        <title>The novel representative of Negativicutes class, Anaeroselena agilis gen. nov. sp. nov.</title>
        <authorList>
            <person name="Prokofeva M.I."/>
            <person name="Elcheninov A.G."/>
            <person name="Klyukina A."/>
            <person name="Kublanov I.V."/>
            <person name="Frolov E.N."/>
            <person name="Podosokorskaya O.A."/>
        </authorList>
    </citation>
    <scope>NUCLEOTIDE SEQUENCE [LARGE SCALE GENOMIC DNA]</scope>
    <source>
        <strain evidence="3 4">4137-cl</strain>
    </source>
</reference>
<dbReference type="EMBL" id="JAUOZS010000001">
    <property type="protein sequence ID" value="MDT8902448.1"/>
    <property type="molecule type" value="Genomic_DNA"/>
</dbReference>
<protein>
    <submittedName>
        <fullName evidence="3">YdcF family protein</fullName>
    </submittedName>
</protein>